<dbReference type="CDD" id="cd00077">
    <property type="entry name" value="HDc"/>
    <property type="match status" value="1"/>
</dbReference>
<dbReference type="InterPro" id="IPR003607">
    <property type="entry name" value="HD/PDEase_dom"/>
</dbReference>
<evidence type="ECO:0000313" key="2">
    <source>
        <dbReference type="EMBL" id="SDI33583.1"/>
    </source>
</evidence>
<proteinExistence type="predicted"/>
<reference evidence="3" key="1">
    <citation type="submission" date="2016-10" db="EMBL/GenBank/DDBJ databases">
        <authorList>
            <person name="Varghese N."/>
            <person name="Submissions S."/>
        </authorList>
    </citation>
    <scope>NUCLEOTIDE SEQUENCE [LARGE SCALE GENOMIC DNA]</scope>
    <source>
        <strain evidence="3">DSM 23317</strain>
    </source>
</reference>
<dbReference type="SMART" id="SM00471">
    <property type="entry name" value="HDc"/>
    <property type="match status" value="1"/>
</dbReference>
<dbReference type="SUPFAM" id="SSF109604">
    <property type="entry name" value="HD-domain/PDEase-like"/>
    <property type="match status" value="1"/>
</dbReference>
<dbReference type="AlphaFoldDB" id="A0A1G8JR64"/>
<protein>
    <recommendedName>
        <fullName evidence="1">HD domain-containing protein</fullName>
    </recommendedName>
</protein>
<feature type="domain" description="HD" evidence="1">
    <location>
        <begin position="28"/>
        <end position="132"/>
    </location>
</feature>
<evidence type="ECO:0000259" key="1">
    <source>
        <dbReference type="PROSITE" id="PS51831"/>
    </source>
</evidence>
<evidence type="ECO:0000313" key="3">
    <source>
        <dbReference type="Proteomes" id="UP000199527"/>
    </source>
</evidence>
<dbReference type="Gene3D" id="1.10.3210.50">
    <property type="match status" value="1"/>
</dbReference>
<dbReference type="EMBL" id="FNEM01000001">
    <property type="protein sequence ID" value="SDI33583.1"/>
    <property type="molecule type" value="Genomic_DNA"/>
</dbReference>
<dbReference type="RefSeq" id="WP_090360214.1">
    <property type="nucleotide sequence ID" value="NZ_FNEM01000001.1"/>
</dbReference>
<dbReference type="PANTHER" id="PTHR33594">
    <property type="entry name" value="SUPERFAMILY HYDROLASE, PUTATIVE (AFU_ORTHOLOGUE AFUA_1G03035)-RELATED"/>
    <property type="match status" value="1"/>
</dbReference>
<gene>
    <name evidence="2" type="ORF">SAMN04488540_101129</name>
</gene>
<keyword evidence="3" id="KW-1185">Reference proteome</keyword>
<dbReference type="Pfam" id="PF01966">
    <property type="entry name" value="HD"/>
    <property type="match status" value="1"/>
</dbReference>
<name>A0A1G8JR64_9GAMM</name>
<organism evidence="2 3">
    <name type="scientific">Ferrimonas sediminum</name>
    <dbReference type="NCBI Taxonomy" id="718193"/>
    <lineage>
        <taxon>Bacteria</taxon>
        <taxon>Pseudomonadati</taxon>
        <taxon>Pseudomonadota</taxon>
        <taxon>Gammaproteobacteria</taxon>
        <taxon>Alteromonadales</taxon>
        <taxon>Ferrimonadaceae</taxon>
        <taxon>Ferrimonas</taxon>
    </lineage>
</organism>
<dbReference type="Proteomes" id="UP000199527">
    <property type="component" value="Unassembled WGS sequence"/>
</dbReference>
<sequence length="214" mass="24067">MSLRHFNDSLITASLAWLSENQSDAAHDLDHVLRVVATADKLGRAEAAQLDVLLPAAYLHDCVSVDKRDPRRSQASTLSADAAIQWLSQQGYPESLLPPIHHAIASHSWSAGLETTTLEARVLQDADRLDALGAIGTARCLMLGGQWQSELYHGQDPFAEQREYDDNRYSLDHFFVKLQHLPGQLKTVAGRQEGERRWRWMESFIDQLKSELPE</sequence>
<accession>A0A1G8JR64</accession>
<dbReference type="PROSITE" id="PS51831">
    <property type="entry name" value="HD"/>
    <property type="match status" value="1"/>
</dbReference>
<dbReference type="PANTHER" id="PTHR33594:SF1">
    <property type="entry name" value="HD_PDEASE DOMAIN-CONTAINING PROTEIN"/>
    <property type="match status" value="1"/>
</dbReference>
<dbReference type="InterPro" id="IPR006674">
    <property type="entry name" value="HD_domain"/>
</dbReference>
<dbReference type="OrthoDB" id="9797344at2"/>